<protein>
    <submittedName>
        <fullName evidence="1">Uncharacterized protein</fullName>
    </submittedName>
</protein>
<gene>
    <name evidence="1" type="ORF">E2C01_020554</name>
</gene>
<dbReference type="Proteomes" id="UP000324222">
    <property type="component" value="Unassembled WGS sequence"/>
</dbReference>
<sequence>MKWFPMLLEEEESGGMAAKSGCKFSIGVNMKDEASVTPDILIVLRVKKNTPVCTPLDTSKAFCEVKPLEGRGHQVCGASRLDRSHPAVNQGTYGEALKFPGAASILIGTPSGAIRDKKKKSTDNQKIQEDAVQTIPPASGKNQFSNVMMDN</sequence>
<evidence type="ECO:0000313" key="1">
    <source>
        <dbReference type="EMBL" id="MPC27384.1"/>
    </source>
</evidence>
<evidence type="ECO:0000313" key="2">
    <source>
        <dbReference type="Proteomes" id="UP000324222"/>
    </source>
</evidence>
<organism evidence="1 2">
    <name type="scientific">Portunus trituberculatus</name>
    <name type="common">Swimming crab</name>
    <name type="synonym">Neptunus trituberculatus</name>
    <dbReference type="NCBI Taxonomy" id="210409"/>
    <lineage>
        <taxon>Eukaryota</taxon>
        <taxon>Metazoa</taxon>
        <taxon>Ecdysozoa</taxon>
        <taxon>Arthropoda</taxon>
        <taxon>Crustacea</taxon>
        <taxon>Multicrustacea</taxon>
        <taxon>Malacostraca</taxon>
        <taxon>Eumalacostraca</taxon>
        <taxon>Eucarida</taxon>
        <taxon>Decapoda</taxon>
        <taxon>Pleocyemata</taxon>
        <taxon>Brachyura</taxon>
        <taxon>Eubrachyura</taxon>
        <taxon>Portunoidea</taxon>
        <taxon>Portunidae</taxon>
        <taxon>Portuninae</taxon>
        <taxon>Portunus</taxon>
    </lineage>
</organism>
<comment type="caution">
    <text evidence="1">The sequence shown here is derived from an EMBL/GenBank/DDBJ whole genome shotgun (WGS) entry which is preliminary data.</text>
</comment>
<name>A0A5B7E3P8_PORTR</name>
<accession>A0A5B7E3P8</accession>
<dbReference type="EMBL" id="VSRR010001737">
    <property type="protein sequence ID" value="MPC27384.1"/>
    <property type="molecule type" value="Genomic_DNA"/>
</dbReference>
<dbReference type="AlphaFoldDB" id="A0A5B7E3P8"/>
<reference evidence="1 2" key="1">
    <citation type="submission" date="2019-05" db="EMBL/GenBank/DDBJ databases">
        <title>Another draft genome of Portunus trituberculatus and its Hox gene families provides insights of decapod evolution.</title>
        <authorList>
            <person name="Jeong J.-H."/>
            <person name="Song I."/>
            <person name="Kim S."/>
            <person name="Choi T."/>
            <person name="Kim D."/>
            <person name="Ryu S."/>
            <person name="Kim W."/>
        </authorList>
    </citation>
    <scope>NUCLEOTIDE SEQUENCE [LARGE SCALE GENOMIC DNA]</scope>
    <source>
        <tissue evidence="1">Muscle</tissue>
    </source>
</reference>
<proteinExistence type="predicted"/>
<keyword evidence="2" id="KW-1185">Reference proteome</keyword>